<gene>
    <name evidence="2" type="ORF">Ga0074812_14621</name>
</gene>
<evidence type="ECO:0000313" key="3">
    <source>
        <dbReference type="Proteomes" id="UP000198802"/>
    </source>
</evidence>
<protein>
    <submittedName>
        <fullName evidence="2">Uncharacterized protein</fullName>
    </submittedName>
</protein>
<evidence type="ECO:0000313" key="2">
    <source>
        <dbReference type="EMBL" id="CUU60742.1"/>
    </source>
</evidence>
<organism evidence="2 3">
    <name type="scientific">Parafrankia irregularis</name>
    <dbReference type="NCBI Taxonomy" id="795642"/>
    <lineage>
        <taxon>Bacteria</taxon>
        <taxon>Bacillati</taxon>
        <taxon>Actinomycetota</taxon>
        <taxon>Actinomycetes</taxon>
        <taxon>Frankiales</taxon>
        <taxon>Frankiaceae</taxon>
        <taxon>Parafrankia</taxon>
    </lineage>
</organism>
<feature type="compositionally biased region" description="Low complexity" evidence="1">
    <location>
        <begin position="105"/>
        <end position="124"/>
    </location>
</feature>
<feature type="compositionally biased region" description="Polar residues" evidence="1">
    <location>
        <begin position="1"/>
        <end position="12"/>
    </location>
</feature>
<keyword evidence="3" id="KW-1185">Reference proteome</keyword>
<feature type="region of interest" description="Disordered" evidence="1">
    <location>
        <begin position="211"/>
        <end position="276"/>
    </location>
</feature>
<feature type="region of interest" description="Disordered" evidence="1">
    <location>
        <begin position="1"/>
        <end position="148"/>
    </location>
</feature>
<sequence>MVQVRCSGSTYRTFVRPRSTDPPMPRPPHTLVPRAPPRPGREQPRQQPRRAGRGPAAPPRGTGGGSLLRHTSRPRPPTGPECPPTSLVSPGCPPLSQSHPRAPPGRRYAGSGAAAPRPRAAPPACDRHGGRPGYPRGRRATRTYPPLGAGRRRLACPVSRIPCPVRWSMRVRVQRFRGEHFCAQRDERRFGVVPGSPSLPPLMAHRCRKVCHPSDTPSQPLRDTRRPGHTPSEIPATQLEAHPGRTRHQPPRITPPDQRGQYSRRKVNDLSKPGTSVRTVAIGAAQPGTPRPQHRPIRWLHAVHVAVPSNAMYRVDH</sequence>
<feature type="compositionally biased region" description="Pro residues" evidence="1">
    <location>
        <begin position="74"/>
        <end position="83"/>
    </location>
</feature>
<proteinExistence type="predicted"/>
<reference evidence="3" key="1">
    <citation type="submission" date="2015-11" db="EMBL/GenBank/DDBJ databases">
        <authorList>
            <person name="Varghese N."/>
        </authorList>
    </citation>
    <scope>NUCLEOTIDE SEQUENCE [LARGE SCALE GENOMIC DNA]</scope>
    <source>
        <strain evidence="3">DSM 45899</strain>
    </source>
</reference>
<accession>A0A0S4R1G1</accession>
<dbReference type="EMBL" id="FAOZ01000046">
    <property type="protein sequence ID" value="CUU60742.1"/>
    <property type="molecule type" value="Genomic_DNA"/>
</dbReference>
<feature type="compositionally biased region" description="Pro residues" evidence="1">
    <location>
        <begin position="20"/>
        <end position="38"/>
    </location>
</feature>
<dbReference type="AlphaFoldDB" id="A0A0S4R1G1"/>
<name>A0A0S4R1G1_9ACTN</name>
<evidence type="ECO:0000256" key="1">
    <source>
        <dbReference type="SAM" id="MobiDB-lite"/>
    </source>
</evidence>
<dbReference type="Proteomes" id="UP000198802">
    <property type="component" value="Unassembled WGS sequence"/>
</dbReference>